<evidence type="ECO:0000313" key="2">
    <source>
        <dbReference type="Proteomes" id="UP000199068"/>
    </source>
</evidence>
<reference evidence="1 2" key="1">
    <citation type="submission" date="2016-10" db="EMBL/GenBank/DDBJ databases">
        <authorList>
            <person name="de Groot N.N."/>
        </authorList>
    </citation>
    <scope>NUCLEOTIDE SEQUENCE [LARGE SCALE GENOMIC DNA]</scope>
    <source>
        <strain evidence="1 2">DSM 797</strain>
    </source>
</reference>
<dbReference type="EMBL" id="FNGW01000003">
    <property type="protein sequence ID" value="SDL76019.1"/>
    <property type="molecule type" value="Genomic_DNA"/>
</dbReference>
<evidence type="ECO:0000313" key="1">
    <source>
        <dbReference type="EMBL" id="SDL76019.1"/>
    </source>
</evidence>
<protein>
    <submittedName>
        <fullName evidence="1">Uncharacterized protein</fullName>
    </submittedName>
</protein>
<name>A0A1G9MP73_9FIRM</name>
<dbReference type="AlphaFoldDB" id="A0A1G9MP73"/>
<proteinExistence type="predicted"/>
<organism evidence="1 2">
    <name type="scientific">Romboutsia lituseburensis DSM 797</name>
    <dbReference type="NCBI Taxonomy" id="1121325"/>
    <lineage>
        <taxon>Bacteria</taxon>
        <taxon>Bacillati</taxon>
        <taxon>Bacillota</taxon>
        <taxon>Clostridia</taxon>
        <taxon>Peptostreptococcales</taxon>
        <taxon>Peptostreptococcaceae</taxon>
        <taxon>Romboutsia</taxon>
    </lineage>
</organism>
<accession>A0A1G9MP73</accession>
<sequence length="73" mass="8734">MNEFEEYLRSLGTLSEKSIKDDMSRINIMKSRNIDYTKGEEYVKAKLEKTNLSESTIKSCLRLCRRYQEYNIK</sequence>
<gene>
    <name evidence="1" type="ORF">SAMN04515677_103302</name>
</gene>
<dbReference type="STRING" id="1121325.SAMN04515677_103302"/>
<dbReference type="Proteomes" id="UP000199068">
    <property type="component" value="Unassembled WGS sequence"/>
</dbReference>
<dbReference type="RefSeq" id="WP_092724995.1">
    <property type="nucleotide sequence ID" value="NZ_FNGW01000003.1"/>
</dbReference>
<keyword evidence="2" id="KW-1185">Reference proteome</keyword>